<dbReference type="GO" id="GO:0009044">
    <property type="term" value="F:xylan 1,4-beta-xylosidase activity"/>
    <property type="evidence" value="ECO:0007669"/>
    <property type="project" value="UniProtKB-EC"/>
</dbReference>
<evidence type="ECO:0000256" key="3">
    <source>
        <dbReference type="ARBA" id="ARBA00023295"/>
    </source>
</evidence>
<proteinExistence type="inferred from homology"/>
<keyword evidence="5" id="KW-0732">Signal</keyword>
<sequence>MFRKLALLLCTLSTVAASAQTIQIQVDLDKPLGADKPITSWFGYDESNYTTMTHGRELLRELHDTSPVPVYIRAHHLLTSGDGVPELKWSSTNVYTLDAKGHPVYNFKIIDGIFDAYQQAGVRPMVELGFMPEALASGPAPYKVSYPRTLDGSVQSPPKDYAAWGELCRTLAAHLVARYGRDQAAQWYWEVWNEPNIPYWHGTQQEYDKLYDFAVAGVRAALPEARVGGPATTSPRDPKAVAFLNAFLQHVAHDKSAANGQPIPLDFISFHAKGEPKIIDGHVRMGLDKELRDADKGFAAIATYPQFRNLPIILSEADPEGCAACSAKENPSNNYRNGTLYPAYTAAALKGLFDLQDRHQVNLLAMLSWSFEFEGKDYFQGFRTLATNGIDKPVMNVFRMASLMSGQRVATTSTGQIPLDDILSSGVQHAPDIDALATHADRSAAILLWNYQDDDLPADDAPTSVTVHGIPAAVHRVLLQHDRIDATHSNAYTAWMAMGSPQQPTPAQYAQLKAAGQLQSLTSPEWLDVSNGSVIIPVTLPRQALSLLRLSW</sequence>
<gene>
    <name evidence="7" type="ORF">HDF15_002605</name>
</gene>
<comment type="caution">
    <text evidence="7">The sequence shown here is derived from an EMBL/GenBank/DDBJ whole genome shotgun (WGS) entry which is preliminary data.</text>
</comment>
<dbReference type="Proteomes" id="UP000584867">
    <property type="component" value="Unassembled WGS sequence"/>
</dbReference>
<dbReference type="EC" id="3.2.1.37" evidence="7"/>
<evidence type="ECO:0000313" key="7">
    <source>
        <dbReference type="EMBL" id="MBB5064251.1"/>
    </source>
</evidence>
<organism evidence="7 8">
    <name type="scientific">Granulicella mallensis</name>
    <dbReference type="NCBI Taxonomy" id="940614"/>
    <lineage>
        <taxon>Bacteria</taxon>
        <taxon>Pseudomonadati</taxon>
        <taxon>Acidobacteriota</taxon>
        <taxon>Terriglobia</taxon>
        <taxon>Terriglobales</taxon>
        <taxon>Acidobacteriaceae</taxon>
        <taxon>Granulicella</taxon>
    </lineage>
</organism>
<reference evidence="7 8" key="1">
    <citation type="submission" date="2020-08" db="EMBL/GenBank/DDBJ databases">
        <title>Genomic Encyclopedia of Type Strains, Phase IV (KMG-V): Genome sequencing to study the core and pangenomes of soil and plant-associated prokaryotes.</title>
        <authorList>
            <person name="Whitman W."/>
        </authorList>
    </citation>
    <scope>NUCLEOTIDE SEQUENCE [LARGE SCALE GENOMIC DNA]</scope>
    <source>
        <strain evidence="7 8">X5P3</strain>
    </source>
</reference>
<comment type="similarity">
    <text evidence="1">Belongs to the glycosyl hydrolase 39 family.</text>
</comment>
<dbReference type="PANTHER" id="PTHR12631:SF8">
    <property type="entry name" value="ALPHA-L-IDURONIDASE"/>
    <property type="match status" value="1"/>
</dbReference>
<feature type="signal peptide" evidence="5">
    <location>
        <begin position="1"/>
        <end position="19"/>
    </location>
</feature>
<protein>
    <submittedName>
        <fullName evidence="7">Xylan 1,4-beta-xylosidase</fullName>
        <ecNumber evidence="7">3.2.1.37</ecNumber>
    </submittedName>
</protein>
<dbReference type="GO" id="GO:0005975">
    <property type="term" value="P:carbohydrate metabolic process"/>
    <property type="evidence" value="ECO:0007669"/>
    <property type="project" value="InterPro"/>
</dbReference>
<dbReference type="AlphaFoldDB" id="A0A7W7ZQG6"/>
<feature type="chain" id="PRO_5031445981" evidence="5">
    <location>
        <begin position="20"/>
        <end position="552"/>
    </location>
</feature>
<dbReference type="PRINTS" id="PR00745">
    <property type="entry name" value="GLHYDRLASE39"/>
</dbReference>
<dbReference type="SUPFAM" id="SSF51445">
    <property type="entry name" value="(Trans)glycosidases"/>
    <property type="match status" value="1"/>
</dbReference>
<evidence type="ECO:0000256" key="1">
    <source>
        <dbReference type="ARBA" id="ARBA00008875"/>
    </source>
</evidence>
<dbReference type="Gene3D" id="3.20.20.80">
    <property type="entry name" value="Glycosidases"/>
    <property type="match status" value="1"/>
</dbReference>
<feature type="active site" description="Proton donor" evidence="4">
    <location>
        <position position="194"/>
    </location>
</feature>
<dbReference type="InterPro" id="IPR051923">
    <property type="entry name" value="Glycosyl_Hydrolase_39"/>
</dbReference>
<feature type="domain" description="Glycosyl hydrolases family 39 N-terminal catalytic" evidence="6">
    <location>
        <begin position="93"/>
        <end position="515"/>
    </location>
</feature>
<evidence type="ECO:0000256" key="2">
    <source>
        <dbReference type="ARBA" id="ARBA00022801"/>
    </source>
</evidence>
<dbReference type="PANTHER" id="PTHR12631">
    <property type="entry name" value="ALPHA-L-IDURONIDASE"/>
    <property type="match status" value="1"/>
</dbReference>
<dbReference type="InterPro" id="IPR049166">
    <property type="entry name" value="GH39_cat"/>
</dbReference>
<keyword evidence="2 7" id="KW-0378">Hydrolase</keyword>
<dbReference type="RefSeq" id="WP_184256021.1">
    <property type="nucleotide sequence ID" value="NZ_JACHIO010000010.1"/>
</dbReference>
<accession>A0A7W7ZQG6</accession>
<evidence type="ECO:0000313" key="8">
    <source>
        <dbReference type="Proteomes" id="UP000584867"/>
    </source>
</evidence>
<dbReference type="Pfam" id="PF01229">
    <property type="entry name" value="Glyco_hydro_39"/>
    <property type="match status" value="1"/>
</dbReference>
<evidence type="ECO:0000256" key="4">
    <source>
        <dbReference type="PIRSR" id="PIRSR600514-1"/>
    </source>
</evidence>
<evidence type="ECO:0000259" key="6">
    <source>
        <dbReference type="Pfam" id="PF01229"/>
    </source>
</evidence>
<name>A0A7W7ZQG6_9BACT</name>
<dbReference type="Gene3D" id="2.60.40.1500">
    <property type="entry name" value="Glycosyl hydrolase domain, family 39"/>
    <property type="match status" value="1"/>
</dbReference>
<dbReference type="InterPro" id="IPR017853">
    <property type="entry name" value="GH"/>
</dbReference>
<dbReference type="SUPFAM" id="SSF51011">
    <property type="entry name" value="Glycosyl hydrolase domain"/>
    <property type="match status" value="1"/>
</dbReference>
<dbReference type="EMBL" id="JACHIO010000010">
    <property type="protein sequence ID" value="MBB5064251.1"/>
    <property type="molecule type" value="Genomic_DNA"/>
</dbReference>
<evidence type="ECO:0000256" key="5">
    <source>
        <dbReference type="SAM" id="SignalP"/>
    </source>
</evidence>
<keyword evidence="3 7" id="KW-0326">Glycosidase</keyword>
<dbReference type="InterPro" id="IPR000514">
    <property type="entry name" value="Glyco_hydro_39"/>
</dbReference>